<evidence type="ECO:0000313" key="2">
    <source>
        <dbReference type="EMBL" id="NDW16232.1"/>
    </source>
</evidence>
<dbReference type="EMBL" id="JAAAWO010000008">
    <property type="protein sequence ID" value="NDW16232.1"/>
    <property type="molecule type" value="Genomic_DNA"/>
</dbReference>
<reference evidence="2 3" key="1">
    <citation type="submission" date="2020-01" db="EMBL/GenBank/DDBJ databases">
        <title>Genomes of bacteria type strains.</title>
        <authorList>
            <person name="Chen J."/>
            <person name="Zhu S."/>
            <person name="Yang J."/>
        </authorList>
    </citation>
    <scope>NUCLEOTIDE SEQUENCE [LARGE SCALE GENOMIC DNA]</scope>
    <source>
        <strain evidence="2 3">LMG 24078</strain>
    </source>
</reference>
<dbReference type="AlphaFoldDB" id="A0A6N9TIC6"/>
<evidence type="ECO:0000313" key="3">
    <source>
        <dbReference type="Proteomes" id="UP000471381"/>
    </source>
</evidence>
<evidence type="ECO:0000256" key="1">
    <source>
        <dbReference type="SAM" id="Coils"/>
    </source>
</evidence>
<sequence length="550" mass="62308">MYENKKVLVWLGCGNVASNFLNIKFNEFDEVIFVDGLKHVCWEVECFAQGLECSTTILNNVVAEFPVDGTFYETLDGKYSYFAGQESKKFPHVETVNTHKVKSIGFTEILNLIELTTSYVSVICEIPSLSNRFCQFMLDSCDTDLVESFYLSEWSETSIVSLASENDSLLRAHHFIRGATSRDGDYCVTKYHFSKYEFNLFNKNEEIRRLRESNQKLSELLEKNRNEQQLLFGTVKELEEIINKKFLALNEKTAPLMASLSELLPITQKINDISGSSDNLTKTLESIVEGVAANENAIKNHVSSEIQTKVGSLQTIITKSHTNTCKQIEDFFSVRDYIDNGNKPLSFHGWPISPDVSLSIVSLLSSGSYSGVLEFGSGTSTALIGRVLKRIASDSVPIPFYSFDHNAHYFEKTKELLTLHEVSDYVDLNCCELIKEEHSEGVFQYYACRDHLHKFAEKFKGSGHRLLVLVDGPPGATNLHARYPALPVIMEEIGFDNFSVDFLVDDYGRREEKEVVEKWKKDVEQAGFEFTNEIIASEKGFCIFRVSSNL</sequence>
<keyword evidence="1" id="KW-0175">Coiled coil</keyword>
<accession>A0A6N9TIC6</accession>
<comment type="caution">
    <text evidence="2">The sequence shown here is derived from an EMBL/GenBank/DDBJ whole genome shotgun (WGS) entry which is preliminary data.</text>
</comment>
<name>A0A6N9TIC6_9ALTE</name>
<keyword evidence="3" id="KW-1185">Reference proteome</keyword>
<dbReference type="Gene3D" id="3.40.50.150">
    <property type="entry name" value="Vaccinia Virus protein VP39"/>
    <property type="match status" value="1"/>
</dbReference>
<dbReference type="Proteomes" id="UP000471381">
    <property type="component" value="Unassembled WGS sequence"/>
</dbReference>
<dbReference type="RefSeq" id="WP_163106896.1">
    <property type="nucleotide sequence ID" value="NZ_JAAAWO010000008.1"/>
</dbReference>
<dbReference type="InterPro" id="IPR029063">
    <property type="entry name" value="SAM-dependent_MTases_sf"/>
</dbReference>
<gene>
    <name evidence="2" type="ORF">GTQ48_11950</name>
</gene>
<protein>
    <submittedName>
        <fullName evidence="2">Uncharacterized protein</fullName>
    </submittedName>
</protein>
<proteinExistence type="predicted"/>
<feature type="coiled-coil region" evidence="1">
    <location>
        <begin position="200"/>
        <end position="230"/>
    </location>
</feature>
<organism evidence="2 3">
    <name type="scientific">Alteromonas genovensis</name>
    <dbReference type="NCBI Taxonomy" id="471225"/>
    <lineage>
        <taxon>Bacteria</taxon>
        <taxon>Pseudomonadati</taxon>
        <taxon>Pseudomonadota</taxon>
        <taxon>Gammaproteobacteria</taxon>
        <taxon>Alteromonadales</taxon>
        <taxon>Alteromonadaceae</taxon>
        <taxon>Alteromonas/Salinimonas group</taxon>
        <taxon>Alteromonas</taxon>
    </lineage>
</organism>